<organism evidence="3 4">
    <name type="scientific">Salipiger abyssi</name>
    <dbReference type="NCBI Taxonomy" id="1250539"/>
    <lineage>
        <taxon>Bacteria</taxon>
        <taxon>Pseudomonadati</taxon>
        <taxon>Pseudomonadota</taxon>
        <taxon>Alphaproteobacteria</taxon>
        <taxon>Rhodobacterales</taxon>
        <taxon>Roseobacteraceae</taxon>
        <taxon>Salipiger</taxon>
    </lineage>
</organism>
<dbReference type="SUPFAM" id="SSF50346">
    <property type="entry name" value="PRC-barrel domain"/>
    <property type="match status" value="1"/>
</dbReference>
<dbReference type="AlphaFoldDB" id="A0A1P8UY67"/>
<keyword evidence="4" id="KW-1185">Reference proteome</keyword>
<feature type="chain" id="PRO_5012365587" evidence="1">
    <location>
        <begin position="21"/>
        <end position="226"/>
    </location>
</feature>
<protein>
    <submittedName>
        <fullName evidence="3">PRC-barrel protein</fullName>
    </submittedName>
</protein>
<feature type="signal peptide" evidence="1">
    <location>
        <begin position="1"/>
        <end position="20"/>
    </location>
</feature>
<reference evidence="3 4" key="1">
    <citation type="submission" date="2016-04" db="EMBL/GenBank/DDBJ databases">
        <title>Deep-sea bacteria in the southern Pacific.</title>
        <authorList>
            <person name="Tang K."/>
        </authorList>
    </citation>
    <scope>NUCLEOTIDE SEQUENCE [LARGE SCALE GENOMIC DNA]</scope>
    <source>
        <strain evidence="3 4">JLT2014</strain>
    </source>
</reference>
<proteinExistence type="predicted"/>
<dbReference type="RefSeq" id="WP_076703708.1">
    <property type="nucleotide sequence ID" value="NZ_CP015093.1"/>
</dbReference>
<evidence type="ECO:0000256" key="1">
    <source>
        <dbReference type="SAM" id="SignalP"/>
    </source>
</evidence>
<dbReference type="EMBL" id="CP015093">
    <property type="protein sequence ID" value="APZ54335.1"/>
    <property type="molecule type" value="Genomic_DNA"/>
</dbReference>
<keyword evidence="1" id="KW-0732">Signal</keyword>
<dbReference type="Pfam" id="PF05239">
    <property type="entry name" value="PRC"/>
    <property type="match status" value="1"/>
</dbReference>
<gene>
    <name evidence="3" type="ORF">Ga0080574_TMP4001</name>
</gene>
<accession>A0A1P8UY67</accession>
<evidence type="ECO:0000313" key="3">
    <source>
        <dbReference type="EMBL" id="APZ54335.1"/>
    </source>
</evidence>
<dbReference type="Proteomes" id="UP000187059">
    <property type="component" value="Chromosome"/>
</dbReference>
<evidence type="ECO:0000313" key="4">
    <source>
        <dbReference type="Proteomes" id="UP000187059"/>
    </source>
</evidence>
<dbReference type="STRING" id="1250539.Ga0080574_TMP4001"/>
<feature type="domain" description="PRC-barrel" evidence="2">
    <location>
        <begin position="145"/>
        <end position="200"/>
    </location>
</feature>
<evidence type="ECO:0000259" key="2">
    <source>
        <dbReference type="Pfam" id="PF05239"/>
    </source>
</evidence>
<dbReference type="InterPro" id="IPR027275">
    <property type="entry name" value="PRC-brl_dom"/>
</dbReference>
<dbReference type="InterPro" id="IPR011033">
    <property type="entry name" value="PRC_barrel-like_sf"/>
</dbReference>
<sequence precursor="true">MKRLTATVAAIALTAGTAYAQSAETDETKTMPKQETGAMESMENNADAAMAEGEDALEETGDAIANTADAAGQAIEEGAEATGDAMETAAEETGDAMRNVASDAKALFEGDADGMIRTRDITGGTVYAIDADGEMTDWDDSMGYDAVSDQWDNVGEIEDIVLSSDGAFEGIVAEVGGFLDIGDKHVHLTMSDVKLVPVDNERYAVVTNFTKDELMNMENVDESAMN</sequence>
<name>A0A1P8UY67_9RHOB</name>
<dbReference type="OrthoDB" id="6158291at2"/>
<dbReference type="Gene3D" id="2.30.30.240">
    <property type="entry name" value="PRC-barrel domain"/>
    <property type="match status" value="1"/>
</dbReference>
<dbReference type="KEGG" id="paby:Ga0080574_TMP4001"/>